<evidence type="ECO:0000256" key="7">
    <source>
        <dbReference type="ARBA" id="ARBA00022840"/>
    </source>
</evidence>
<dbReference type="CDD" id="cd17933">
    <property type="entry name" value="DEXSc_RecD-like"/>
    <property type="match status" value="1"/>
</dbReference>
<dbReference type="InterPro" id="IPR049550">
    <property type="entry name" value="RecD_N"/>
</dbReference>
<feature type="domain" description="UvrD-like helicase C-terminal" evidence="12">
    <location>
        <begin position="611"/>
        <end position="656"/>
    </location>
</feature>
<dbReference type="GO" id="GO:0043139">
    <property type="term" value="F:5'-3' DNA helicase activity"/>
    <property type="evidence" value="ECO:0007669"/>
    <property type="project" value="UniProtKB-UniRule"/>
</dbReference>
<evidence type="ECO:0000256" key="8">
    <source>
        <dbReference type="ARBA" id="ARBA00023125"/>
    </source>
</evidence>
<keyword evidence="3 11" id="KW-0227">DNA damage</keyword>
<comment type="subunit">
    <text evidence="11">Heterotrimer of RecB, RecC and RecD. All subunits contribute to DNA-binding.</text>
</comment>
<dbReference type="EC" id="5.6.2.3" evidence="11"/>
<feature type="domain" description="RecBCD enzyme subunit RecD N-terminal" evidence="13">
    <location>
        <begin position="22"/>
        <end position="132"/>
    </location>
</feature>
<dbReference type="InterPro" id="IPR027785">
    <property type="entry name" value="UvrD-like_helicase_C"/>
</dbReference>
<evidence type="ECO:0000313" key="14">
    <source>
        <dbReference type="EMBL" id="UYO73966.1"/>
    </source>
</evidence>
<dbReference type="Gene3D" id="3.40.50.300">
    <property type="entry name" value="P-loop containing nucleotide triphosphate hydrolases"/>
    <property type="match status" value="3"/>
</dbReference>
<comment type="miscellaneous">
    <text evidence="11">In the RecBCD complex, RecB has a slow 3'-5' helicase, an exonuclease activity and loads RecA onto ssDNA, RecD has a fast 5'-3' helicase activity, while RecC stimulates the ATPase and processivity of the RecB helicase and contributes to recognition of the Chi site.</text>
</comment>
<keyword evidence="5 11" id="KW-0347">Helicase</keyword>
<dbReference type="InterPro" id="IPR041851">
    <property type="entry name" value="RecD_N_sf"/>
</dbReference>
<name>A0AA46TP53_9GAMM</name>
<dbReference type="PANTHER" id="PTHR43788">
    <property type="entry name" value="DNA2/NAM7 HELICASE FAMILY MEMBER"/>
    <property type="match status" value="1"/>
</dbReference>
<evidence type="ECO:0000256" key="9">
    <source>
        <dbReference type="ARBA" id="ARBA00023204"/>
    </source>
</evidence>
<keyword evidence="1 11" id="KW-0540">Nuclease</keyword>
<dbReference type="GO" id="GO:0008854">
    <property type="term" value="F:exodeoxyribonuclease V activity"/>
    <property type="evidence" value="ECO:0007669"/>
    <property type="project" value="InterPro"/>
</dbReference>
<evidence type="ECO:0000256" key="4">
    <source>
        <dbReference type="ARBA" id="ARBA00022801"/>
    </source>
</evidence>
<comment type="similarity">
    <text evidence="11">Belongs to the RecD family.</text>
</comment>
<dbReference type="EMBL" id="CP096973">
    <property type="protein sequence ID" value="UYO73966.1"/>
    <property type="molecule type" value="Genomic_DNA"/>
</dbReference>
<evidence type="ECO:0000256" key="1">
    <source>
        <dbReference type="ARBA" id="ARBA00022722"/>
    </source>
</evidence>
<proteinExistence type="inferred from homology"/>
<dbReference type="GO" id="GO:0009338">
    <property type="term" value="C:exodeoxyribonuclease V complex"/>
    <property type="evidence" value="ECO:0007669"/>
    <property type="project" value="InterPro"/>
</dbReference>
<evidence type="ECO:0000256" key="3">
    <source>
        <dbReference type="ARBA" id="ARBA00022763"/>
    </source>
</evidence>
<comment type="function">
    <text evidence="11">A helicase/nuclease that prepares dsDNA breaks (DSB) for recombinational DNA repair. Binds to DSBs and unwinds DNA via a highly rapid and processive ATP-dependent bidirectional helicase activity. Unwinds dsDNA until it encounters a Chi (crossover hotspot instigator) sequence from the 3' direction. Cuts ssDNA a few nucleotides 3' to the Chi site. The properties and activities of the enzyme are changed at Chi. The Chi-altered holoenzyme produces a long 3'-ssDNA overhang and facilitates RecA-binding to the ssDNA for homologous DNA recombination and repair. Holoenzyme degrades any linearized DNA that is unable to undergo homologous recombination. In the holoenzyme this subunit has ssDNA-dependent ATPase and 5'-3' helicase activity. When added to pre-assembled RecBC greatly stimulates nuclease activity and augments holoenzyme processivity. Negatively regulates the RecA-loading ability of RecBCD.</text>
</comment>
<dbReference type="NCBIfam" id="TIGR01447">
    <property type="entry name" value="recD"/>
    <property type="match status" value="1"/>
</dbReference>
<keyword evidence="6 11" id="KW-0269">Exonuclease</keyword>
<dbReference type="GO" id="GO:0005524">
    <property type="term" value="F:ATP binding"/>
    <property type="evidence" value="ECO:0007669"/>
    <property type="project" value="UniProtKB-UniRule"/>
</dbReference>
<dbReference type="AlphaFoldDB" id="A0AA46TP53"/>
<keyword evidence="15" id="KW-1185">Reference proteome</keyword>
<evidence type="ECO:0000256" key="11">
    <source>
        <dbReference type="HAMAP-Rule" id="MF_01487"/>
    </source>
</evidence>
<evidence type="ECO:0000313" key="15">
    <source>
        <dbReference type="Proteomes" id="UP001164935"/>
    </source>
</evidence>
<evidence type="ECO:0000256" key="5">
    <source>
        <dbReference type="ARBA" id="ARBA00022806"/>
    </source>
</evidence>
<feature type="binding site" evidence="11">
    <location>
        <begin position="200"/>
        <end position="207"/>
    </location>
    <ligand>
        <name>ATP</name>
        <dbReference type="ChEBI" id="CHEBI:30616"/>
    </ligand>
</feature>
<keyword evidence="7 11" id="KW-0067">ATP-binding</keyword>
<dbReference type="Pfam" id="PF13245">
    <property type="entry name" value="AAA_19"/>
    <property type="match status" value="1"/>
</dbReference>
<dbReference type="PANTHER" id="PTHR43788:SF6">
    <property type="entry name" value="DNA HELICASE B"/>
    <property type="match status" value="1"/>
</dbReference>
<dbReference type="Gene3D" id="1.10.10.1020">
    <property type="entry name" value="RecBCD complex, subunit RecD, N-terminal domain"/>
    <property type="match status" value="1"/>
</dbReference>
<dbReference type="Pfam" id="PF13538">
    <property type="entry name" value="UvrD_C_2"/>
    <property type="match status" value="1"/>
</dbReference>
<dbReference type="HAMAP" id="MF_01487">
    <property type="entry name" value="RecD"/>
    <property type="match status" value="1"/>
</dbReference>
<protein>
    <recommendedName>
        <fullName evidence="11">RecBCD enzyme subunit RecD</fullName>
        <ecNumber evidence="11">5.6.2.3</ecNumber>
    </recommendedName>
    <alternativeName>
        <fullName evidence="11">DNA 5'-3' helicase subunit RecD</fullName>
    </alternativeName>
    <alternativeName>
        <fullName evidence="11">Exonuclease V subunit RecD</fullName>
        <shortName evidence="11">ExoV subunit RecD</shortName>
    </alternativeName>
    <alternativeName>
        <fullName evidence="11">Helicase/nuclease RecBCD subunit RecD</fullName>
    </alternativeName>
</protein>
<dbReference type="GO" id="GO:0003677">
    <property type="term" value="F:DNA binding"/>
    <property type="evidence" value="ECO:0007669"/>
    <property type="project" value="UniProtKB-UniRule"/>
</dbReference>
<dbReference type="GO" id="GO:0000724">
    <property type="term" value="P:double-strand break repair via homologous recombination"/>
    <property type="evidence" value="ECO:0007669"/>
    <property type="project" value="UniProtKB-UniRule"/>
</dbReference>
<reference evidence="14" key="1">
    <citation type="submission" date="2022-05" db="EMBL/GenBank/DDBJ databases">
        <title>Complete sequence of a novel PHA-producing Halomonas strain.</title>
        <authorList>
            <person name="Zheng Z."/>
        </authorList>
    </citation>
    <scope>NUCLEOTIDE SEQUENCE</scope>
    <source>
        <strain evidence="14">ZZQ-149</strain>
    </source>
</reference>
<evidence type="ECO:0000259" key="12">
    <source>
        <dbReference type="Pfam" id="PF13538"/>
    </source>
</evidence>
<dbReference type="SUPFAM" id="SSF52540">
    <property type="entry name" value="P-loop containing nucleoside triphosphate hydrolases"/>
    <property type="match status" value="2"/>
</dbReference>
<comment type="catalytic activity">
    <reaction evidence="11">
        <text>ATP + H2O = ADP + phosphate + H(+)</text>
        <dbReference type="Rhea" id="RHEA:13065"/>
        <dbReference type="ChEBI" id="CHEBI:15377"/>
        <dbReference type="ChEBI" id="CHEBI:15378"/>
        <dbReference type="ChEBI" id="CHEBI:30616"/>
        <dbReference type="ChEBI" id="CHEBI:43474"/>
        <dbReference type="ChEBI" id="CHEBI:456216"/>
        <dbReference type="EC" id="5.6.2.3"/>
    </reaction>
</comment>
<accession>A0AA46TP53</accession>
<keyword evidence="4 11" id="KW-0378">Hydrolase</keyword>
<evidence type="ECO:0000256" key="6">
    <source>
        <dbReference type="ARBA" id="ARBA00022839"/>
    </source>
</evidence>
<keyword evidence="10 11" id="KW-0413">Isomerase</keyword>
<keyword evidence="9 11" id="KW-0234">DNA repair</keyword>
<dbReference type="Pfam" id="PF21185">
    <property type="entry name" value="RecD_N"/>
    <property type="match status" value="1"/>
</dbReference>
<dbReference type="KEGG" id="hqn:M0220_13945"/>
<gene>
    <name evidence="11 14" type="primary">recD</name>
    <name evidence="14" type="ORF">M0220_13945</name>
</gene>
<dbReference type="CDD" id="cd18809">
    <property type="entry name" value="SF1_C_RecD"/>
    <property type="match status" value="1"/>
</dbReference>
<sequence>MNTLHLSDNETLLITLFDWARAGWIRDLDAAFADQLARLAPEADGPCLLAAAMVSHLAGQGHLLLDLTTLTTQPRSLIAVQAQEAMPELPTPDTLIARYADTGWEKALRAWSAVGTGTNGNEPLVLVGSTLYLRRYWQHEQRITAAVNARLEHVTDWPSDQAAGLLNRLFPPDAPHADDVRWQKMACAIGARAPFAVITGGPGTGKTTTVIRLLALLQGLTRLANQPALTIALAAPTGKAAARLNESIAQQVAALNDIELPDGTQQSVPTEVKTLHRLLGARPDTRHYAYHAHRPLPYDMVVVDEASMVDIEMMAALLDALPSHARLVLIGDKDQLASVEAGAVLGSLCQRADEGHYSDPTAQWITATTGYTLDTSLTNSSGQALDQAVAKLRHSFRFDSQSGIGHLADAINAGNAKQANAVLADSSYQDLAHLSLSATAPYHKLTTTAVAGRKNNSHARGLSHYLHCIQQTDTRPGLDDDKTTWDSWAATILKAHSTFQLLTPLRQGPWGVETLNERIEQALIRGGWIDASAAERHWYEGRPILVTGNDYGLKLMNGDIGITLNAPRHFKNNTKTVPKEENGLTLRVAFPDGQGGIRWVLPSRLQRIETVYAMTVHKSQGSEFSHTALVMPDSLSPILTRELIYTAVTRAKHTFTLLDTHREVLTRAIERRIERYSRLFAVSDQTNSPHNE</sequence>
<dbReference type="Proteomes" id="UP001164935">
    <property type="component" value="Chromosome"/>
</dbReference>
<organism evidence="14 15">
    <name type="scientific">Halomonas qinghailakensis</name>
    <dbReference type="NCBI Taxonomy" id="2937790"/>
    <lineage>
        <taxon>Bacteria</taxon>
        <taxon>Pseudomonadati</taxon>
        <taxon>Pseudomonadota</taxon>
        <taxon>Gammaproteobacteria</taxon>
        <taxon>Oceanospirillales</taxon>
        <taxon>Halomonadaceae</taxon>
        <taxon>Halomonas</taxon>
    </lineage>
</organism>
<evidence type="ECO:0000256" key="2">
    <source>
        <dbReference type="ARBA" id="ARBA00022741"/>
    </source>
</evidence>
<dbReference type="InterPro" id="IPR027417">
    <property type="entry name" value="P-loop_NTPase"/>
</dbReference>
<evidence type="ECO:0000259" key="13">
    <source>
        <dbReference type="Pfam" id="PF21185"/>
    </source>
</evidence>
<dbReference type="RefSeq" id="WP_264018000.1">
    <property type="nucleotide sequence ID" value="NZ_CP096973.1"/>
</dbReference>
<dbReference type="InterPro" id="IPR006344">
    <property type="entry name" value="RecD"/>
</dbReference>
<evidence type="ECO:0000256" key="10">
    <source>
        <dbReference type="ARBA" id="ARBA00023235"/>
    </source>
</evidence>
<keyword evidence="2 11" id="KW-0547">Nucleotide-binding</keyword>
<dbReference type="GO" id="GO:0017116">
    <property type="term" value="F:single-stranded DNA helicase activity"/>
    <property type="evidence" value="ECO:0007669"/>
    <property type="project" value="TreeGrafter"/>
</dbReference>
<keyword evidence="8 11" id="KW-0238">DNA-binding</keyword>
<dbReference type="InterPro" id="IPR050534">
    <property type="entry name" value="Coronavir_polyprotein_1ab"/>
</dbReference>